<dbReference type="OrthoDB" id="9799320at2"/>
<dbReference type="PANTHER" id="PTHR43597:SF5">
    <property type="entry name" value="SUFE-LIKE PROTEIN 2, CHLOROPLASTIC"/>
    <property type="match status" value="1"/>
</dbReference>
<dbReference type="AlphaFoldDB" id="A0A2H3NP39"/>
<dbReference type="SUPFAM" id="SSF82649">
    <property type="entry name" value="SufE/NifU"/>
    <property type="match status" value="1"/>
</dbReference>
<comment type="similarity">
    <text evidence="1">Belongs to the SufE family.</text>
</comment>
<keyword evidence="4" id="KW-1185">Reference proteome</keyword>
<gene>
    <name evidence="3" type="ORF">CRI93_08990</name>
</gene>
<dbReference type="EMBL" id="PDEP01000007">
    <property type="protein sequence ID" value="PEN06763.1"/>
    <property type="molecule type" value="Genomic_DNA"/>
</dbReference>
<sequence>MADASSTIDERARAIVDDFSLFDDWIGRYEYLIEIGKKLPPMDDALKTDATRIHGCQSKVWIHTARDRDRMTMQGDSDAMITKGLAGLLIRVLDDQPPEAVREADLSFIDDIGMREHLSSTRNNGLHSMIEQIRTRAARLAESAEPASDSAVSSSNA</sequence>
<evidence type="ECO:0000313" key="4">
    <source>
        <dbReference type="Proteomes" id="UP000221024"/>
    </source>
</evidence>
<evidence type="ECO:0000256" key="1">
    <source>
        <dbReference type="ARBA" id="ARBA00010282"/>
    </source>
</evidence>
<organism evidence="3 4">
    <name type="scientific">Longimonas halophila</name>
    <dbReference type="NCBI Taxonomy" id="1469170"/>
    <lineage>
        <taxon>Bacteria</taxon>
        <taxon>Pseudomonadati</taxon>
        <taxon>Rhodothermota</taxon>
        <taxon>Rhodothermia</taxon>
        <taxon>Rhodothermales</taxon>
        <taxon>Salisaetaceae</taxon>
        <taxon>Longimonas</taxon>
    </lineage>
</organism>
<evidence type="ECO:0000313" key="3">
    <source>
        <dbReference type="EMBL" id="PEN06763.1"/>
    </source>
</evidence>
<dbReference type="RefSeq" id="WP_098062289.1">
    <property type="nucleotide sequence ID" value="NZ_PDEP01000007.1"/>
</dbReference>
<dbReference type="Pfam" id="PF02657">
    <property type="entry name" value="SufE"/>
    <property type="match status" value="1"/>
</dbReference>
<dbReference type="Proteomes" id="UP000221024">
    <property type="component" value="Unassembled WGS sequence"/>
</dbReference>
<evidence type="ECO:0000259" key="2">
    <source>
        <dbReference type="Pfam" id="PF02657"/>
    </source>
</evidence>
<feature type="domain" description="Fe-S metabolism associated" evidence="2">
    <location>
        <begin position="16"/>
        <end position="135"/>
    </location>
</feature>
<dbReference type="InterPro" id="IPR003808">
    <property type="entry name" value="Fe-S_metab-assoc_dom"/>
</dbReference>
<dbReference type="Gene3D" id="3.90.1010.10">
    <property type="match status" value="1"/>
</dbReference>
<comment type="caution">
    <text evidence="3">The sequence shown here is derived from an EMBL/GenBank/DDBJ whole genome shotgun (WGS) entry which is preliminary data.</text>
</comment>
<protein>
    <submittedName>
        <fullName evidence="3">Fe-S metabolism protein SufE</fullName>
    </submittedName>
</protein>
<reference evidence="3 4" key="1">
    <citation type="submission" date="2017-10" db="EMBL/GenBank/DDBJ databases">
        <title>Draft genome of Longimonas halophila.</title>
        <authorList>
            <person name="Goh K.M."/>
            <person name="Shamsir M.S."/>
            <person name="Lim S.W."/>
        </authorList>
    </citation>
    <scope>NUCLEOTIDE SEQUENCE [LARGE SCALE GENOMIC DNA]</scope>
    <source>
        <strain evidence="3 4">KCTC 42399</strain>
    </source>
</reference>
<dbReference type="PANTHER" id="PTHR43597">
    <property type="entry name" value="SULFUR ACCEPTOR PROTEIN CSDE"/>
    <property type="match status" value="1"/>
</dbReference>
<accession>A0A2H3NP39</accession>
<name>A0A2H3NP39_9BACT</name>
<proteinExistence type="inferred from homology"/>